<reference evidence="4 5" key="1">
    <citation type="submission" date="2024-06" db="EMBL/GenBank/DDBJ databases">
        <title>Genomic Encyclopedia of Type Strains, Phase IV (KMG-IV): sequencing the most valuable type-strain genomes for metagenomic binning, comparative biology and taxonomic classification.</title>
        <authorList>
            <person name="Goeker M."/>
        </authorList>
    </citation>
    <scope>NUCLEOTIDE SEQUENCE [LARGE SCALE GENOMIC DNA]</scope>
    <source>
        <strain evidence="4 5">DSM 28303</strain>
    </source>
</reference>
<evidence type="ECO:0000313" key="5">
    <source>
        <dbReference type="Proteomes" id="UP001549122"/>
    </source>
</evidence>
<dbReference type="RefSeq" id="WP_354365617.1">
    <property type="nucleotide sequence ID" value="NZ_JBEPLO010000017.1"/>
</dbReference>
<feature type="domain" description="DUF4767" evidence="2">
    <location>
        <begin position="382"/>
        <end position="508"/>
    </location>
</feature>
<dbReference type="EMBL" id="JBEPLO010000017">
    <property type="protein sequence ID" value="MET3558472.1"/>
    <property type="molecule type" value="Genomic_DNA"/>
</dbReference>
<name>A0ABV2FIT6_9STRE</name>
<comment type="caution">
    <text evidence="4">The sequence shown here is derived from an EMBL/GenBank/DDBJ whole genome shotgun (WGS) entry which is preliminary data.</text>
</comment>
<evidence type="ECO:0000259" key="2">
    <source>
        <dbReference type="Pfam" id="PF15983"/>
    </source>
</evidence>
<dbReference type="InterPro" id="IPR054529">
    <property type="entry name" value="TcaA_2nd"/>
</dbReference>
<gene>
    <name evidence="4" type="ORF">ABID29_001597</name>
</gene>
<keyword evidence="1" id="KW-0812">Transmembrane</keyword>
<evidence type="ECO:0000259" key="3">
    <source>
        <dbReference type="Pfam" id="PF22813"/>
    </source>
</evidence>
<feature type="transmembrane region" description="Helical" evidence="1">
    <location>
        <begin position="92"/>
        <end position="111"/>
    </location>
</feature>
<accession>A0ABV2FIT6</accession>
<evidence type="ECO:0000256" key="1">
    <source>
        <dbReference type="SAM" id="Phobius"/>
    </source>
</evidence>
<dbReference type="Pfam" id="PF15983">
    <property type="entry name" value="DUF4767"/>
    <property type="match status" value="1"/>
</dbReference>
<dbReference type="Proteomes" id="UP001549122">
    <property type="component" value="Unassembled WGS sequence"/>
</dbReference>
<feature type="domain" description="TcaA second" evidence="3">
    <location>
        <begin position="118"/>
        <end position="209"/>
    </location>
</feature>
<dbReference type="InterPro" id="IPR031927">
    <property type="entry name" value="DUF4767"/>
</dbReference>
<sequence length="510" mass="56779">MSKQARWAALFKEVIGRNPSPEEFQLGKASDFDFKQIKTIAGQVVEGTSTESESVLADDLEPVSTESSQGSQAVFEPVGVPLEKGAKKKRSFFKVALGLLAVLLLAGYFYGKTQTKPEVKADALVKAINQNDYETVADLLSETGRDWTEKDAKDFVIYLESQEQSLSEILDSMAIDRFKTPYSDANGNKLLGLQETGKKWLLFPDYQFVTYPLELTATSDLEDLRIAGKTVEQGERVPVVTLPFLPQDVTVEGQTAYGSVKTEIFLDLDQASHNQLDLPLELSRQTITAHLPFKTEDLEEVSLLINEKEVAQGLEAEIETFGLEALEIKAKFKVKDQVFETKPSKAKASDLDNVSLALRPEDAAKVKGLLAKLAEKRQPLVLWSNQKAEQLASFMVSWGNAMNQPGYQDITHQETGFVLENRVRLNQVQDVTTEFSQDGTGNSDYQVLAIYRYSYGGNQVHTYYFTIRADGAPIVLYSAQNQGGMPDDKYYMKETANEELKAGFARIVHS</sequence>
<proteinExistence type="predicted"/>
<evidence type="ECO:0000313" key="4">
    <source>
        <dbReference type="EMBL" id="MET3558472.1"/>
    </source>
</evidence>
<protein>
    <recommendedName>
        <fullName evidence="6">DUF4767 domain-containing protein</fullName>
    </recommendedName>
</protein>
<organism evidence="4 5">
    <name type="scientific">Streptococcus rupicaprae</name>
    <dbReference type="NCBI Taxonomy" id="759619"/>
    <lineage>
        <taxon>Bacteria</taxon>
        <taxon>Bacillati</taxon>
        <taxon>Bacillota</taxon>
        <taxon>Bacilli</taxon>
        <taxon>Lactobacillales</taxon>
        <taxon>Streptococcaceae</taxon>
        <taxon>Streptococcus</taxon>
    </lineage>
</organism>
<keyword evidence="5" id="KW-1185">Reference proteome</keyword>
<keyword evidence="1" id="KW-1133">Transmembrane helix</keyword>
<dbReference type="Pfam" id="PF22813">
    <property type="entry name" value="TcaA_2nd"/>
    <property type="match status" value="1"/>
</dbReference>
<dbReference type="PANTHER" id="PTHR40038:SF1">
    <property type="entry name" value="MEMBRANE-ASSOCIATED PROTEIN TCAA"/>
    <property type="match status" value="1"/>
</dbReference>
<evidence type="ECO:0008006" key="6">
    <source>
        <dbReference type="Google" id="ProtNLM"/>
    </source>
</evidence>
<keyword evidence="1" id="KW-0472">Membrane</keyword>
<dbReference type="PANTHER" id="PTHR40038">
    <property type="entry name" value="MEMBRANE-ASSOCIATED PROTEIN TCAA"/>
    <property type="match status" value="1"/>
</dbReference>